<dbReference type="GO" id="GO:1990130">
    <property type="term" value="C:GATOR1 complex"/>
    <property type="evidence" value="ECO:0007669"/>
    <property type="project" value="TreeGrafter"/>
</dbReference>
<name>A0AAV7JJ70_9METZ</name>
<dbReference type="InterPro" id="IPR009348">
    <property type="entry name" value="NPR2-like"/>
</dbReference>
<dbReference type="GO" id="GO:0005096">
    <property type="term" value="F:GTPase activator activity"/>
    <property type="evidence" value="ECO:0007669"/>
    <property type="project" value="TreeGrafter"/>
</dbReference>
<proteinExistence type="inferred from homology"/>
<dbReference type="GO" id="GO:0005774">
    <property type="term" value="C:vacuolar membrane"/>
    <property type="evidence" value="ECO:0007669"/>
    <property type="project" value="TreeGrafter"/>
</dbReference>
<organism evidence="2 3">
    <name type="scientific">Oopsacas minuta</name>
    <dbReference type="NCBI Taxonomy" id="111878"/>
    <lineage>
        <taxon>Eukaryota</taxon>
        <taxon>Metazoa</taxon>
        <taxon>Porifera</taxon>
        <taxon>Hexactinellida</taxon>
        <taxon>Hexasterophora</taxon>
        <taxon>Lyssacinosida</taxon>
        <taxon>Leucopsacidae</taxon>
        <taxon>Oopsacas</taxon>
    </lineage>
</organism>
<dbReference type="PANTHER" id="PTHR12991:SF10">
    <property type="entry name" value="GATOR COMPLEX PROTEIN NPRL2"/>
    <property type="match status" value="1"/>
</dbReference>
<reference evidence="2 3" key="1">
    <citation type="journal article" date="2023" name="BMC Biol.">
        <title>The compact genome of the sponge Oopsacas minuta (Hexactinellida) is lacking key metazoan core genes.</title>
        <authorList>
            <person name="Santini S."/>
            <person name="Schenkelaars Q."/>
            <person name="Jourda C."/>
            <person name="Duchesne M."/>
            <person name="Belahbib H."/>
            <person name="Rocher C."/>
            <person name="Selva M."/>
            <person name="Riesgo A."/>
            <person name="Vervoort M."/>
            <person name="Leys S.P."/>
            <person name="Kodjabachian L."/>
            <person name="Le Bivic A."/>
            <person name="Borchiellini C."/>
            <person name="Claverie J.M."/>
            <person name="Renard E."/>
        </authorList>
    </citation>
    <scope>NUCLEOTIDE SEQUENCE [LARGE SCALE GENOMIC DNA]</scope>
    <source>
        <strain evidence="2">SPO-2</strain>
    </source>
</reference>
<protein>
    <submittedName>
        <fullName evidence="2">Nitrogen permease regulator 2-like protein</fullName>
    </submittedName>
</protein>
<comment type="similarity">
    <text evidence="1">Belongs to the NPR2 family.</text>
</comment>
<keyword evidence="3" id="KW-1185">Reference proteome</keyword>
<evidence type="ECO:0000313" key="3">
    <source>
        <dbReference type="Proteomes" id="UP001165289"/>
    </source>
</evidence>
<dbReference type="EMBL" id="JAKMXF010000324">
    <property type="protein sequence ID" value="KAI6648888.1"/>
    <property type="molecule type" value="Genomic_DNA"/>
</dbReference>
<dbReference type="PANTHER" id="PTHR12991">
    <property type="entry name" value="NITROGEN PERMEASE REGULATOR 2/TUMOR SUPPRESSOR CANDIDATE 4"/>
    <property type="match status" value="1"/>
</dbReference>
<sequence length="397" mass="45839">MTSTNSIIENFPIPSAILFLEFTSLGPTLLHQAPLGYLTDEQISRIQNFVFPPLSLFDRTLTLFHENRKYIGHAKCILGEQYKRNQYSFNCLLCFDGNLDVFPYHAVLTKIANEFSIYEIEEAFFSSPYDSDNFQSILNAILHGLRTVGEVNLEITDCNWLFLKVLPTNTDTLLEPIDSKSVPVIQHNIRTITHTELDLTIAEVLSHMDEIRPLSSIAKDSDVSLKEIGIDVSRHLQYYNILQGFVPIFQYTNAYLISPRIPLLLNSTEFQGEMLTYLRRDFDLQLVCINEVIRLFLSLKHAQSLYQLYRLELNEMLLLGQTALLRRIIEFGIFKKIIIPLKEYLYLSPSVSSRLSGLLERKEDFVQVDTLCWSQGGSHRDFVLQILEENEYTTLYV</sequence>
<evidence type="ECO:0000256" key="1">
    <source>
        <dbReference type="ARBA" id="ARBA00008433"/>
    </source>
</evidence>
<accession>A0AAV7JJ70</accession>
<dbReference type="GO" id="GO:1904262">
    <property type="term" value="P:negative regulation of TORC1 signaling"/>
    <property type="evidence" value="ECO:0007669"/>
    <property type="project" value="TreeGrafter"/>
</dbReference>
<gene>
    <name evidence="2" type="ORF">LOD99_6961</name>
</gene>
<dbReference type="AlphaFoldDB" id="A0AAV7JJ70"/>
<dbReference type="GO" id="GO:0010508">
    <property type="term" value="P:positive regulation of autophagy"/>
    <property type="evidence" value="ECO:0007669"/>
    <property type="project" value="TreeGrafter"/>
</dbReference>
<dbReference type="Proteomes" id="UP001165289">
    <property type="component" value="Unassembled WGS sequence"/>
</dbReference>
<evidence type="ECO:0000313" key="2">
    <source>
        <dbReference type="EMBL" id="KAI6648888.1"/>
    </source>
</evidence>
<dbReference type="Pfam" id="PF06218">
    <property type="entry name" value="NPR2"/>
    <property type="match status" value="1"/>
</dbReference>
<comment type="caution">
    <text evidence="2">The sequence shown here is derived from an EMBL/GenBank/DDBJ whole genome shotgun (WGS) entry which is preliminary data.</text>
</comment>